<organism evidence="2 3">
    <name type="scientific">Fibrobacter succinogenes</name>
    <name type="common">Bacteroides succinogenes</name>
    <dbReference type="NCBI Taxonomy" id="833"/>
    <lineage>
        <taxon>Bacteria</taxon>
        <taxon>Pseudomonadati</taxon>
        <taxon>Fibrobacterota</taxon>
        <taxon>Fibrobacteria</taxon>
        <taxon>Fibrobacterales</taxon>
        <taxon>Fibrobacteraceae</taxon>
        <taxon>Fibrobacter</taxon>
    </lineage>
</organism>
<proteinExistence type="predicted"/>
<protein>
    <submittedName>
        <fullName evidence="2">Major paralogous domain-containing protein</fullName>
    </submittedName>
</protein>
<reference evidence="2 3" key="1">
    <citation type="submission" date="2017-08" db="EMBL/GenBank/DDBJ databases">
        <authorList>
            <person name="de Groot N.N."/>
        </authorList>
    </citation>
    <scope>NUCLEOTIDE SEQUENCE [LARGE SCALE GENOMIC DNA]</scope>
    <source>
        <strain evidence="2 3">HM2</strain>
    </source>
</reference>
<accession>A0A380S8M8</accession>
<evidence type="ECO:0000313" key="3">
    <source>
        <dbReference type="Proteomes" id="UP000255423"/>
    </source>
</evidence>
<dbReference type="EMBL" id="UHJL01000005">
    <property type="protein sequence ID" value="SUQ25983.1"/>
    <property type="molecule type" value="Genomic_DNA"/>
</dbReference>
<feature type="domain" description="Fibrobacter succinogenes major paralogous" evidence="1">
    <location>
        <begin position="284"/>
        <end position="347"/>
    </location>
</feature>
<feature type="domain" description="Fibrobacter succinogenes major paralogous" evidence="1">
    <location>
        <begin position="75"/>
        <end position="260"/>
    </location>
</feature>
<evidence type="ECO:0000259" key="1">
    <source>
        <dbReference type="Pfam" id="PF09603"/>
    </source>
</evidence>
<gene>
    <name evidence="2" type="ORF">SAMN05661053_2787</name>
</gene>
<dbReference type="Proteomes" id="UP000255423">
    <property type="component" value="Unassembled WGS sequence"/>
</dbReference>
<dbReference type="AlphaFoldDB" id="A0A380S8M8"/>
<dbReference type="RefSeq" id="WP_115056356.1">
    <property type="nucleotide sequence ID" value="NZ_UHJL01000005.1"/>
</dbReference>
<evidence type="ECO:0000313" key="2">
    <source>
        <dbReference type="EMBL" id="SUQ25983.1"/>
    </source>
</evidence>
<dbReference type="NCBIfam" id="TIGR02145">
    <property type="entry name" value="Fib_succ_major"/>
    <property type="match status" value="2"/>
</dbReference>
<name>A0A380S8M8_FIBSU</name>
<dbReference type="Pfam" id="PF09603">
    <property type="entry name" value="Fib_succ_major"/>
    <property type="match status" value="2"/>
</dbReference>
<dbReference type="InterPro" id="IPR011871">
    <property type="entry name" value="Fib_succ_major"/>
</dbReference>
<sequence>MGLNKIVLALVAGMLLVEPTCAKSSFKGLLKSLSKGKQKQTEKDVPTPANSQVKPAAQTQNTFVDSRDGATYKFVKIGDLVWMAQNLNYGDTIAAPGLIGNSWCYDNDKRNCAQYGRLYSWSAAMDSAGNISNNAKGCGKGKKCTPTYPVRGVCPEGWHFPELAEWQNLADAVDRKKEALLANIYYGAKDEYGFAGLAAGSHRFDGTDTVFWGLTHNGDFWTSSEYDEKEAFEWGLASNKWSYGEPGYGKTAGYSVRCVKDDSFAAANVVFHDPRDAKSYKVANIGGVVWFAHNLDFKTKESWCFNDGWANCERYGRLYTWKAAQNACPNGWRLPTDSELPAIVDNVERLQIEASGNRDAKGKYGWPPRAEFWTSGATGSKGKFYYYDLNTKTGNFETLNKKAAKPVRCVRK</sequence>